<reference evidence="1 2" key="1">
    <citation type="submission" date="2020-03" db="EMBL/GenBank/DDBJ databases">
        <title>Rubrivivax benzoatilyticus JA2 (sequenced after 10 years sub-culturing).</title>
        <authorList>
            <person name="Gupta D."/>
            <person name="Chintalapati S."/>
            <person name="Chintalapati V.R."/>
        </authorList>
    </citation>
    <scope>NUCLEOTIDE SEQUENCE [LARGE SCALE GENOMIC DNA]</scope>
    <source>
        <strain evidence="1 2">JA2-Mal</strain>
    </source>
</reference>
<comment type="caution">
    <text evidence="1">The sequence shown here is derived from an EMBL/GenBank/DDBJ whole genome shotgun (WGS) entry which is preliminary data.</text>
</comment>
<gene>
    <name evidence="1" type="ORF">G7087_13970</name>
</gene>
<evidence type="ECO:0008006" key="3">
    <source>
        <dbReference type="Google" id="ProtNLM"/>
    </source>
</evidence>
<accession>A0ABX0I1I7</accession>
<evidence type="ECO:0000313" key="2">
    <source>
        <dbReference type="Proteomes" id="UP000802098"/>
    </source>
</evidence>
<protein>
    <recommendedName>
        <fullName evidence="3">DUF4258 domain-containing protein</fullName>
    </recommendedName>
</protein>
<name>A0ABX0I1I7_9BURK</name>
<dbReference type="EMBL" id="JAAOCD010000006">
    <property type="protein sequence ID" value="NHK99489.1"/>
    <property type="molecule type" value="Genomic_DNA"/>
</dbReference>
<sequence length="93" mass="10826">MTLDLTQHAAKRCQQRAIPPLVVDLVMRFGRRERAIGGAEKVFLDQRARRQVERYVGARFVKTLERHLDVYLVVGEGDRVITAAHRLERIKHH</sequence>
<dbReference type="Proteomes" id="UP000802098">
    <property type="component" value="Unassembled WGS sequence"/>
</dbReference>
<dbReference type="RefSeq" id="WP_009855624.1">
    <property type="nucleotide sequence ID" value="NZ_JAAOCD010000006.1"/>
</dbReference>
<evidence type="ECO:0000313" key="1">
    <source>
        <dbReference type="EMBL" id="NHK99489.1"/>
    </source>
</evidence>
<organism evidence="1 2">
    <name type="scientific">Rubrivivax benzoatilyticus</name>
    <dbReference type="NCBI Taxonomy" id="316997"/>
    <lineage>
        <taxon>Bacteria</taxon>
        <taxon>Pseudomonadati</taxon>
        <taxon>Pseudomonadota</taxon>
        <taxon>Betaproteobacteria</taxon>
        <taxon>Burkholderiales</taxon>
        <taxon>Sphaerotilaceae</taxon>
        <taxon>Rubrivivax</taxon>
    </lineage>
</organism>
<proteinExistence type="predicted"/>
<keyword evidence="2" id="KW-1185">Reference proteome</keyword>